<comment type="caution">
    <text evidence="4">The sequence shown here is derived from an EMBL/GenBank/DDBJ whole genome shotgun (WGS) entry which is preliminary data.</text>
</comment>
<dbReference type="EMBL" id="BARS01050261">
    <property type="protein sequence ID" value="GAG46781.1"/>
    <property type="molecule type" value="Genomic_DNA"/>
</dbReference>
<reference evidence="4" key="1">
    <citation type="journal article" date="2014" name="Front. Microbiol.">
        <title>High frequency of phylogenetically diverse reductive dehalogenase-homologous genes in deep subseafloor sedimentary metagenomes.</title>
        <authorList>
            <person name="Kawai M."/>
            <person name="Futagami T."/>
            <person name="Toyoda A."/>
            <person name="Takaki Y."/>
            <person name="Nishi S."/>
            <person name="Hori S."/>
            <person name="Arai W."/>
            <person name="Tsubouchi T."/>
            <person name="Morono Y."/>
            <person name="Uchiyama I."/>
            <person name="Ito T."/>
            <person name="Fujiyama A."/>
            <person name="Inagaki F."/>
            <person name="Takami H."/>
        </authorList>
    </citation>
    <scope>NUCLEOTIDE SEQUENCE</scope>
    <source>
        <strain evidence="4">Expedition CK06-06</strain>
    </source>
</reference>
<dbReference type="GO" id="GO:0051087">
    <property type="term" value="F:protein-folding chaperone binding"/>
    <property type="evidence" value="ECO:0007669"/>
    <property type="project" value="InterPro"/>
</dbReference>
<dbReference type="Gene3D" id="3.90.20.20">
    <property type="match status" value="1"/>
</dbReference>
<dbReference type="GO" id="GO:0042803">
    <property type="term" value="F:protein homodimerization activity"/>
    <property type="evidence" value="ECO:0007669"/>
    <property type="project" value="InterPro"/>
</dbReference>
<accession>X0ZEK9</accession>
<dbReference type="AlphaFoldDB" id="X0ZEK9"/>
<dbReference type="PANTHER" id="PTHR21237:SF23">
    <property type="entry name" value="GRPE PROTEIN HOMOLOG, MITOCHONDRIAL"/>
    <property type="match status" value="1"/>
</dbReference>
<protein>
    <recommendedName>
        <fullName evidence="5">Nucleotide exchange factor GrpE</fullName>
    </recommendedName>
</protein>
<dbReference type="CDD" id="cd00446">
    <property type="entry name" value="GrpE"/>
    <property type="match status" value="1"/>
</dbReference>
<dbReference type="InterPro" id="IPR013805">
    <property type="entry name" value="GrpE_CC"/>
</dbReference>
<name>X0ZEK9_9ZZZZ</name>
<comment type="similarity">
    <text evidence="1">Belongs to the GrpE family.</text>
</comment>
<evidence type="ECO:0000256" key="1">
    <source>
        <dbReference type="ARBA" id="ARBA00009054"/>
    </source>
</evidence>
<feature type="region of interest" description="Disordered" evidence="3">
    <location>
        <begin position="19"/>
        <end position="53"/>
    </location>
</feature>
<dbReference type="PRINTS" id="PR00773">
    <property type="entry name" value="GRPEPROTEIN"/>
</dbReference>
<dbReference type="InterPro" id="IPR000740">
    <property type="entry name" value="GrpE"/>
</dbReference>
<dbReference type="GO" id="GO:0005829">
    <property type="term" value="C:cytosol"/>
    <property type="evidence" value="ECO:0007669"/>
    <property type="project" value="TreeGrafter"/>
</dbReference>
<feature type="non-terminal residue" evidence="4">
    <location>
        <position position="170"/>
    </location>
</feature>
<evidence type="ECO:0000313" key="4">
    <source>
        <dbReference type="EMBL" id="GAG46781.1"/>
    </source>
</evidence>
<gene>
    <name evidence="4" type="ORF">S01H1_75066</name>
</gene>
<dbReference type="GO" id="GO:0051082">
    <property type="term" value="F:unfolded protein binding"/>
    <property type="evidence" value="ECO:0007669"/>
    <property type="project" value="TreeGrafter"/>
</dbReference>
<organism evidence="4">
    <name type="scientific">marine sediment metagenome</name>
    <dbReference type="NCBI Taxonomy" id="412755"/>
    <lineage>
        <taxon>unclassified sequences</taxon>
        <taxon>metagenomes</taxon>
        <taxon>ecological metagenomes</taxon>
    </lineage>
</organism>
<sequence length="170" mass="19657">MSGIEIKINEERDKVEAYKKMDKEGERKTEDLKEQNKDFREAGREKKVKRPEEMTKRELLEKVKEIEIKAQENYDLYTRTYAEMENIKKRGKKEREDLAKFANESLIKEILPAIDNLEKAISHANNDTDPSGLVKGLEMTLGGLMKTLEKSGLKEVEAVGKPFDPNFHEA</sequence>
<dbReference type="GO" id="GO:0006457">
    <property type="term" value="P:protein folding"/>
    <property type="evidence" value="ECO:0007669"/>
    <property type="project" value="InterPro"/>
</dbReference>
<evidence type="ECO:0008006" key="5">
    <source>
        <dbReference type="Google" id="ProtNLM"/>
    </source>
</evidence>
<proteinExistence type="inferred from homology"/>
<dbReference type="PANTHER" id="PTHR21237">
    <property type="entry name" value="GRPE PROTEIN"/>
    <property type="match status" value="1"/>
</dbReference>
<dbReference type="GO" id="GO:0000774">
    <property type="term" value="F:adenyl-nucleotide exchange factor activity"/>
    <property type="evidence" value="ECO:0007669"/>
    <property type="project" value="InterPro"/>
</dbReference>
<evidence type="ECO:0000256" key="3">
    <source>
        <dbReference type="SAM" id="MobiDB-lite"/>
    </source>
</evidence>
<dbReference type="Pfam" id="PF01025">
    <property type="entry name" value="GrpE"/>
    <property type="match status" value="1"/>
</dbReference>
<evidence type="ECO:0000256" key="2">
    <source>
        <dbReference type="ARBA" id="ARBA00023186"/>
    </source>
</evidence>
<keyword evidence="2" id="KW-0143">Chaperone</keyword>
<dbReference type="SUPFAM" id="SSF58014">
    <property type="entry name" value="Coiled-coil domain of nucleotide exchange factor GrpE"/>
    <property type="match status" value="1"/>
</dbReference>